<feature type="transmembrane region" description="Helical" evidence="1">
    <location>
        <begin position="128"/>
        <end position="157"/>
    </location>
</feature>
<organism evidence="2 3">
    <name type="scientific">Marinobacter xestospongiae</name>
    <dbReference type="NCBI Taxonomy" id="994319"/>
    <lineage>
        <taxon>Bacteria</taxon>
        <taxon>Pseudomonadati</taxon>
        <taxon>Pseudomonadota</taxon>
        <taxon>Gammaproteobacteria</taxon>
        <taxon>Pseudomonadales</taxon>
        <taxon>Marinobacteraceae</taxon>
        <taxon>Marinobacter</taxon>
    </lineage>
</organism>
<keyword evidence="1" id="KW-0472">Membrane</keyword>
<feature type="transmembrane region" description="Helical" evidence="1">
    <location>
        <begin position="77"/>
        <end position="108"/>
    </location>
</feature>
<keyword evidence="1" id="KW-0812">Transmembrane</keyword>
<feature type="transmembrane region" description="Helical" evidence="1">
    <location>
        <begin position="239"/>
        <end position="264"/>
    </location>
</feature>
<comment type="caution">
    <text evidence="2">The sequence shown here is derived from an EMBL/GenBank/DDBJ whole genome shotgun (WGS) entry which is preliminary data.</text>
</comment>
<feature type="transmembrane region" description="Helical" evidence="1">
    <location>
        <begin position="164"/>
        <end position="186"/>
    </location>
</feature>
<evidence type="ECO:0000313" key="3">
    <source>
        <dbReference type="Proteomes" id="UP001269819"/>
    </source>
</evidence>
<feature type="transmembrane region" description="Helical" evidence="1">
    <location>
        <begin position="206"/>
        <end position="227"/>
    </location>
</feature>
<evidence type="ECO:0000313" key="2">
    <source>
        <dbReference type="EMBL" id="MDV2078852.1"/>
    </source>
</evidence>
<sequence>MKHDCHYHPGAPAKWHCGDCQIHYCNRCMPDADSKKQHGLCPRCNRSMRYLGAATAVEPFWNRLGAFFRYPFHFDPLLVIAICTLVPLMLSASLVGLIVSLVLFVALLKYTYTVINHTAEGHMKPPPLAVAFTGDGFGIVFLQLLVFVLFGGLVAAAGMVGGPILGLLALALVVLAIPASIMVLAMEQSVGPAVNPLNLAALISRIGWPYFLLYGYLILLTLASGAAQDFAVTHFAPWLAMPLSGFLNSTFTLILFHMLGYLLFQYQEELGFASDLQDDQDQSADNHRDRSQRLDADIDMDLKDGRYDRVQSNLKEALKRNPQDPKRLEQFYRLLCARQDDAELYRYHGRLLGWLADRNDGAGLVDMLDALERVEPGFRIDDPVLAVRCSRSLYQHGSYRRALKQLLDFHKRFPDSDQLATAYILAAQVLANGLKQWEKATAFLGFVKKQCGDHPQAAGLDSYLEQAARREPLKGPKASFTVDG</sequence>
<keyword evidence="1" id="KW-1133">Transmembrane helix</keyword>
<proteinExistence type="predicted"/>
<dbReference type="SUPFAM" id="SSF48452">
    <property type="entry name" value="TPR-like"/>
    <property type="match status" value="1"/>
</dbReference>
<dbReference type="Gene3D" id="1.25.40.10">
    <property type="entry name" value="Tetratricopeptide repeat domain"/>
    <property type="match status" value="1"/>
</dbReference>
<keyword evidence="3" id="KW-1185">Reference proteome</keyword>
<gene>
    <name evidence="2" type="ORF">RYS15_09150</name>
</gene>
<dbReference type="EMBL" id="JAWIIJ010000005">
    <property type="protein sequence ID" value="MDV2078852.1"/>
    <property type="molecule type" value="Genomic_DNA"/>
</dbReference>
<evidence type="ECO:0008006" key="4">
    <source>
        <dbReference type="Google" id="ProtNLM"/>
    </source>
</evidence>
<accession>A0ABU3VX49</accession>
<dbReference type="InterPro" id="IPR011990">
    <property type="entry name" value="TPR-like_helical_dom_sf"/>
</dbReference>
<evidence type="ECO:0000256" key="1">
    <source>
        <dbReference type="SAM" id="Phobius"/>
    </source>
</evidence>
<reference evidence="2 3" key="1">
    <citation type="submission" date="2023-10" db="EMBL/GenBank/DDBJ databases">
        <title>Characteristics and mechanism of a salt-tolerant marine origin heterotrophic nitrifying- aerobic denitrifying bacteria Marinobacter xestospongiae HN1.</title>
        <authorList>
            <person name="Qi R."/>
        </authorList>
    </citation>
    <scope>NUCLEOTIDE SEQUENCE [LARGE SCALE GENOMIC DNA]</scope>
    <source>
        <strain evidence="2 3">HN1</strain>
    </source>
</reference>
<dbReference type="RefSeq" id="WP_316973528.1">
    <property type="nucleotide sequence ID" value="NZ_JAWIIJ010000005.1"/>
</dbReference>
<dbReference type="Proteomes" id="UP001269819">
    <property type="component" value="Unassembled WGS sequence"/>
</dbReference>
<protein>
    <recommendedName>
        <fullName evidence="4">Tetratricopeptide repeat-containing protein</fullName>
    </recommendedName>
</protein>
<name>A0ABU3VX49_9GAMM</name>